<dbReference type="RefSeq" id="WP_096329341.1">
    <property type="nucleotide sequence ID" value="NZ_FOMX01000003.1"/>
</dbReference>
<dbReference type="STRING" id="54.SAMN02745121_00823"/>
<dbReference type="Proteomes" id="UP000199400">
    <property type="component" value="Unassembled WGS sequence"/>
</dbReference>
<accession>A0A1I1TZ52</accession>
<dbReference type="AlphaFoldDB" id="A0A1I1TZ52"/>
<dbReference type="OrthoDB" id="5526731at2"/>
<evidence type="ECO:0000313" key="2">
    <source>
        <dbReference type="Proteomes" id="UP000199400"/>
    </source>
</evidence>
<dbReference type="EMBL" id="FOMX01000003">
    <property type="protein sequence ID" value="SFD63675.1"/>
    <property type="molecule type" value="Genomic_DNA"/>
</dbReference>
<keyword evidence="2" id="KW-1185">Reference proteome</keyword>
<evidence type="ECO:0000313" key="1">
    <source>
        <dbReference type="EMBL" id="SFD63675.1"/>
    </source>
</evidence>
<reference evidence="2" key="1">
    <citation type="submission" date="2016-10" db="EMBL/GenBank/DDBJ databases">
        <authorList>
            <person name="Varghese N."/>
            <person name="Submissions S."/>
        </authorList>
    </citation>
    <scope>NUCLEOTIDE SEQUENCE [LARGE SCALE GENOMIC DNA]</scope>
    <source>
        <strain evidence="2">ATCC 25963</strain>
    </source>
</reference>
<protein>
    <submittedName>
        <fullName evidence="1">Uncharacterized protein</fullName>
    </submittedName>
</protein>
<name>A0A1I1TZ52_9BACT</name>
<gene>
    <name evidence="1" type="ORF">SAMN02745121_00823</name>
</gene>
<sequence length="183" mass="19586">MDFRSLRVADLEVRLFGEAPGSGERVEFVDVRAAAAFVSQLLADPRDAVVLRRLAGELEYHGGEDVVSRLAGALVTGRLVFTRGGAPEAPLVGPAGEEAQGEREGEDAFAAMEAGPPTHWVEIQLVGEDGEGIPGQRYRIVAPDGVEWRGFTDSLGVARLSRIPAGTCQVFFPDLDAEAWEPT</sequence>
<organism evidence="1 2">
    <name type="scientific">Nannocystis exedens</name>
    <dbReference type="NCBI Taxonomy" id="54"/>
    <lineage>
        <taxon>Bacteria</taxon>
        <taxon>Pseudomonadati</taxon>
        <taxon>Myxococcota</taxon>
        <taxon>Polyangia</taxon>
        <taxon>Nannocystales</taxon>
        <taxon>Nannocystaceae</taxon>
        <taxon>Nannocystis</taxon>
    </lineage>
</organism>
<proteinExistence type="predicted"/>